<feature type="transmembrane region" description="Helical" evidence="5">
    <location>
        <begin position="83"/>
        <end position="104"/>
    </location>
</feature>
<evidence type="ECO:0000313" key="7">
    <source>
        <dbReference type="Proteomes" id="UP001235094"/>
    </source>
</evidence>
<accession>A0ABU0LU58</accession>
<evidence type="ECO:0000256" key="4">
    <source>
        <dbReference type="ARBA" id="ARBA00023136"/>
    </source>
</evidence>
<organism evidence="6 7">
    <name type="scientific">Ancylobacter amanitiformis</name>
    <dbReference type="NCBI Taxonomy" id="217069"/>
    <lineage>
        <taxon>Bacteria</taxon>
        <taxon>Pseudomonadati</taxon>
        <taxon>Pseudomonadota</taxon>
        <taxon>Alphaproteobacteria</taxon>
        <taxon>Hyphomicrobiales</taxon>
        <taxon>Xanthobacteraceae</taxon>
        <taxon>Ancylobacter</taxon>
    </lineage>
</organism>
<reference evidence="6 7" key="1">
    <citation type="submission" date="2023-07" db="EMBL/GenBank/DDBJ databases">
        <title>Genomic Encyclopedia of Type Strains, Phase IV (KMG-IV): sequencing the most valuable type-strain genomes for metagenomic binning, comparative biology and taxonomic classification.</title>
        <authorList>
            <person name="Goeker M."/>
        </authorList>
    </citation>
    <scope>NUCLEOTIDE SEQUENCE [LARGE SCALE GENOMIC DNA]</scope>
    <source>
        <strain evidence="6 7">DSM 15561</strain>
    </source>
</reference>
<dbReference type="InterPro" id="IPR001129">
    <property type="entry name" value="Membr-assoc_MAPEG"/>
</dbReference>
<name>A0ABU0LU58_9HYPH</name>
<evidence type="ECO:0000256" key="1">
    <source>
        <dbReference type="ARBA" id="ARBA00004370"/>
    </source>
</evidence>
<comment type="caution">
    <text evidence="6">The sequence shown here is derived from an EMBL/GenBank/DDBJ whole genome shotgun (WGS) entry which is preliminary data.</text>
</comment>
<comment type="subcellular location">
    <subcellularLocation>
        <location evidence="1">Membrane</location>
    </subcellularLocation>
</comment>
<feature type="transmembrane region" description="Helical" evidence="5">
    <location>
        <begin position="111"/>
        <end position="129"/>
    </location>
</feature>
<feature type="transmembrane region" description="Helical" evidence="5">
    <location>
        <begin position="60"/>
        <end position="77"/>
    </location>
</feature>
<protein>
    <submittedName>
        <fullName evidence="6">MAPEG superfamily protein</fullName>
    </submittedName>
</protein>
<dbReference type="Gene3D" id="1.20.120.550">
    <property type="entry name" value="Membrane associated eicosanoid/glutathione metabolism-like domain"/>
    <property type="match status" value="1"/>
</dbReference>
<dbReference type="Pfam" id="PF01124">
    <property type="entry name" value="MAPEG"/>
    <property type="match status" value="1"/>
</dbReference>
<keyword evidence="7" id="KW-1185">Reference proteome</keyword>
<sequence length="132" mass="14353">MTTELTLLGWSLVLALFQVMLTARFRNRETGTTYNTGSRDEPGPPVGVITGRLRRAQANLFETLPLFAAAVLIAHVAGREGALTFWGAWLYLAARIAYVPAYALGVAYLRSAIWMVSMAGLVMILAAILRPA</sequence>
<dbReference type="PANTHER" id="PTHR35371:SF1">
    <property type="entry name" value="BLR7753 PROTEIN"/>
    <property type="match status" value="1"/>
</dbReference>
<dbReference type="SUPFAM" id="SSF161084">
    <property type="entry name" value="MAPEG domain-like"/>
    <property type="match status" value="1"/>
</dbReference>
<keyword evidence="4 5" id="KW-0472">Membrane</keyword>
<evidence type="ECO:0000313" key="6">
    <source>
        <dbReference type="EMBL" id="MDQ0512222.1"/>
    </source>
</evidence>
<dbReference type="RefSeq" id="WP_306890899.1">
    <property type="nucleotide sequence ID" value="NZ_JAUSVR010000010.1"/>
</dbReference>
<gene>
    <name evidence="6" type="ORF">QOZ99_003124</name>
</gene>
<keyword evidence="3 5" id="KW-1133">Transmembrane helix</keyword>
<dbReference type="Proteomes" id="UP001235094">
    <property type="component" value="Unassembled WGS sequence"/>
</dbReference>
<evidence type="ECO:0000256" key="2">
    <source>
        <dbReference type="ARBA" id="ARBA00022692"/>
    </source>
</evidence>
<keyword evidence="2 5" id="KW-0812">Transmembrane</keyword>
<evidence type="ECO:0000256" key="5">
    <source>
        <dbReference type="SAM" id="Phobius"/>
    </source>
</evidence>
<dbReference type="EMBL" id="JAUSVR010000010">
    <property type="protein sequence ID" value="MDQ0512222.1"/>
    <property type="molecule type" value="Genomic_DNA"/>
</dbReference>
<feature type="transmembrane region" description="Helical" evidence="5">
    <location>
        <begin position="6"/>
        <end position="25"/>
    </location>
</feature>
<dbReference type="PANTHER" id="PTHR35371">
    <property type="entry name" value="INNER MEMBRANE PROTEIN"/>
    <property type="match status" value="1"/>
</dbReference>
<proteinExistence type="predicted"/>
<evidence type="ECO:0000256" key="3">
    <source>
        <dbReference type="ARBA" id="ARBA00022989"/>
    </source>
</evidence>
<dbReference type="InterPro" id="IPR023352">
    <property type="entry name" value="MAPEG-like_dom_sf"/>
</dbReference>